<evidence type="ECO:0000313" key="2">
    <source>
        <dbReference type="EMBL" id="MFC0271957.1"/>
    </source>
</evidence>
<feature type="compositionally biased region" description="Polar residues" evidence="1">
    <location>
        <begin position="37"/>
        <end position="46"/>
    </location>
</feature>
<protein>
    <recommendedName>
        <fullName evidence="4">Glycogen biosynthesis protein GlgD</fullName>
    </recommendedName>
</protein>
<gene>
    <name evidence="2" type="ORF">ACFFIX_10890</name>
</gene>
<proteinExistence type="predicted"/>
<dbReference type="EMBL" id="JBHLVO010000007">
    <property type="protein sequence ID" value="MFC0271957.1"/>
    <property type="molecule type" value="Genomic_DNA"/>
</dbReference>
<organism evidence="2 3">
    <name type="scientific">Metabacillus herbersteinensis</name>
    <dbReference type="NCBI Taxonomy" id="283816"/>
    <lineage>
        <taxon>Bacteria</taxon>
        <taxon>Bacillati</taxon>
        <taxon>Bacillota</taxon>
        <taxon>Bacilli</taxon>
        <taxon>Bacillales</taxon>
        <taxon>Bacillaceae</taxon>
        <taxon>Metabacillus</taxon>
    </lineage>
</organism>
<evidence type="ECO:0008006" key="4">
    <source>
        <dbReference type="Google" id="ProtNLM"/>
    </source>
</evidence>
<reference evidence="2 3" key="1">
    <citation type="submission" date="2024-09" db="EMBL/GenBank/DDBJ databases">
        <authorList>
            <person name="Sun Q."/>
            <person name="Mori K."/>
        </authorList>
    </citation>
    <scope>NUCLEOTIDE SEQUENCE [LARGE SCALE GENOMIC DNA]</scope>
    <source>
        <strain evidence="2 3">CCM 7228</strain>
    </source>
</reference>
<comment type="caution">
    <text evidence="2">The sequence shown here is derived from an EMBL/GenBank/DDBJ whole genome shotgun (WGS) entry which is preliminary data.</text>
</comment>
<name>A0ABV6GE46_9BACI</name>
<sequence length="46" mass="5197">MTKKDQTPSPQVDQKALLNDKVEKARANNYETDHIRQTSQPGATNQ</sequence>
<keyword evidence="3" id="KW-1185">Reference proteome</keyword>
<dbReference type="RefSeq" id="WP_378933794.1">
    <property type="nucleotide sequence ID" value="NZ_JBHLVO010000007.1"/>
</dbReference>
<feature type="compositionally biased region" description="Basic and acidic residues" evidence="1">
    <location>
        <begin position="18"/>
        <end position="36"/>
    </location>
</feature>
<evidence type="ECO:0000256" key="1">
    <source>
        <dbReference type="SAM" id="MobiDB-lite"/>
    </source>
</evidence>
<feature type="region of interest" description="Disordered" evidence="1">
    <location>
        <begin position="1"/>
        <end position="46"/>
    </location>
</feature>
<accession>A0ABV6GE46</accession>
<evidence type="ECO:0000313" key="3">
    <source>
        <dbReference type="Proteomes" id="UP001589854"/>
    </source>
</evidence>
<dbReference type="Proteomes" id="UP001589854">
    <property type="component" value="Unassembled WGS sequence"/>
</dbReference>